<accession>A0A1D1WAZ5</accession>
<feature type="compositionally biased region" description="Basic and acidic residues" evidence="1">
    <location>
        <begin position="31"/>
        <end position="46"/>
    </location>
</feature>
<dbReference type="Proteomes" id="UP000186922">
    <property type="component" value="Unassembled WGS sequence"/>
</dbReference>
<organism evidence="2 3">
    <name type="scientific">Ramazzottius varieornatus</name>
    <name type="common">Water bear</name>
    <name type="synonym">Tardigrade</name>
    <dbReference type="NCBI Taxonomy" id="947166"/>
    <lineage>
        <taxon>Eukaryota</taxon>
        <taxon>Metazoa</taxon>
        <taxon>Ecdysozoa</taxon>
        <taxon>Tardigrada</taxon>
        <taxon>Eutardigrada</taxon>
        <taxon>Parachela</taxon>
        <taxon>Hypsibioidea</taxon>
        <taxon>Ramazzottiidae</taxon>
        <taxon>Ramazzottius</taxon>
    </lineage>
</organism>
<protein>
    <submittedName>
        <fullName evidence="2">Uncharacterized protein</fullName>
    </submittedName>
</protein>
<keyword evidence="3" id="KW-1185">Reference proteome</keyword>
<proteinExistence type="predicted"/>
<dbReference type="PANTHER" id="PTHR46579">
    <property type="entry name" value="F5/8 TYPE C DOMAIN-CONTAINING PROTEIN-RELATED"/>
    <property type="match status" value="1"/>
</dbReference>
<dbReference type="PANTHER" id="PTHR46579:SF1">
    <property type="entry name" value="F5_8 TYPE C DOMAIN-CONTAINING PROTEIN"/>
    <property type="match status" value="1"/>
</dbReference>
<reference evidence="2 3" key="1">
    <citation type="journal article" date="2016" name="Nat. Commun.">
        <title>Extremotolerant tardigrade genome and improved radiotolerance of human cultured cells by tardigrade-unique protein.</title>
        <authorList>
            <person name="Hashimoto T."/>
            <person name="Horikawa D.D."/>
            <person name="Saito Y."/>
            <person name="Kuwahara H."/>
            <person name="Kozuka-Hata H."/>
            <person name="Shin-I T."/>
            <person name="Minakuchi Y."/>
            <person name="Ohishi K."/>
            <person name="Motoyama A."/>
            <person name="Aizu T."/>
            <person name="Enomoto A."/>
            <person name="Kondo K."/>
            <person name="Tanaka S."/>
            <person name="Hara Y."/>
            <person name="Koshikawa S."/>
            <person name="Sagara H."/>
            <person name="Miura T."/>
            <person name="Yokobori S."/>
            <person name="Miyagawa K."/>
            <person name="Suzuki Y."/>
            <person name="Kubo T."/>
            <person name="Oyama M."/>
            <person name="Kohara Y."/>
            <person name="Fujiyama A."/>
            <person name="Arakawa K."/>
            <person name="Katayama T."/>
            <person name="Toyoda A."/>
            <person name="Kunieda T."/>
        </authorList>
    </citation>
    <scope>NUCLEOTIDE SEQUENCE [LARGE SCALE GENOMIC DNA]</scope>
    <source>
        <strain evidence="2 3">YOKOZUNA-1</strain>
    </source>
</reference>
<name>A0A1D1WAZ5_RAMVA</name>
<evidence type="ECO:0000313" key="2">
    <source>
        <dbReference type="EMBL" id="GAV09888.1"/>
    </source>
</evidence>
<gene>
    <name evidence="2" type="primary">RvY_19356</name>
    <name evidence="2" type="synonym">RvY_19356.1</name>
    <name evidence="2" type="ORF">RvY_19356-1</name>
</gene>
<sequence>MFKPRKRRRVYSVCTPSTRVRSRGLLRYLPRRNENVEDIRRNEETASHPSTSEDEGESNEHVCEEGLGADREFPCDNVESESEMMDERTAEKYDDNSTFESVVHFLKDVQGMTREHQDRMLRHIKAKHNSKSDFPSNLYFFDKMLEPHYMATMKHYYCLEHGNYVGHAAGLCGTGSCGSDSCQLNLTGKEEDREICGAFFTISVRESLKMYFESVVGHDVFVYRRPANSEGRDFDLFDGIKYEKMTVGPDDVSLTFHVDDGLTFGINGSKNGSTKMLSFIINELPSRKRYRHRFLHALAVGKSHPPSQMLMDFFSSEVFALEKNGLDWTDDKGTLRTTYVKAPLFNSDAQARWDALGLSSFHAEHGCTTCFDSGMKKEGSKEARKYPAETHMKLRTRRSVIQCAEQALRKGVPVFGVRYATRLLRISSFCPVRGSTHDYMHCVALGVVKTGLMTNWCKLKKITFPFASQTANTTELIVGEREERIVDQRMKHFRFPSAFKRTLVPLSRSGESHASEYVNLLLYGFFFCFKDVLPGLLFENAMDLSLALHLLLADVSFVASAREVNIENARILIERFCHNYQQIYGLKRMVYNVHQLRHLAQNGLDWGPIYHLGCFYFEDFLGREMRAVKGSAALESQMLRKYLQDNFLFRHLCPERDPAYIMGGTHVERTKHYYLIQGSTVNISDDPATLDLLRELPCCREGLERGRTCFASRLLRDDNILMDCQGTRKSTKFDNTFFCTADGSVVQIVGIFMLIWNESVVFSVWCNSLTPVL</sequence>
<dbReference type="EMBL" id="BDGG01000041">
    <property type="protein sequence ID" value="GAV09888.1"/>
    <property type="molecule type" value="Genomic_DNA"/>
</dbReference>
<feature type="region of interest" description="Disordered" evidence="1">
    <location>
        <begin position="31"/>
        <end position="62"/>
    </location>
</feature>
<dbReference type="OrthoDB" id="3263820at2759"/>
<evidence type="ECO:0000313" key="3">
    <source>
        <dbReference type="Proteomes" id="UP000186922"/>
    </source>
</evidence>
<comment type="caution">
    <text evidence="2">The sequence shown here is derived from an EMBL/GenBank/DDBJ whole genome shotgun (WGS) entry which is preliminary data.</text>
</comment>
<dbReference type="AlphaFoldDB" id="A0A1D1WAZ5"/>
<dbReference type="STRING" id="947166.A0A1D1WAZ5"/>
<evidence type="ECO:0000256" key="1">
    <source>
        <dbReference type="SAM" id="MobiDB-lite"/>
    </source>
</evidence>